<proteinExistence type="predicted"/>
<dbReference type="AlphaFoldDB" id="V4TLT5"/>
<keyword evidence="2" id="KW-1185">Reference proteome</keyword>
<dbReference type="Proteomes" id="UP000030687">
    <property type="component" value="Unassembled WGS sequence"/>
</dbReference>
<protein>
    <submittedName>
        <fullName evidence="1">Uncharacterized protein</fullName>
    </submittedName>
</protein>
<name>V4TLT5_CITCL</name>
<dbReference type="KEGG" id="cic:CICLE_v10017182mg"/>
<dbReference type="EMBL" id="KI536312">
    <property type="protein sequence ID" value="ESR61438.1"/>
    <property type="molecule type" value="Genomic_DNA"/>
</dbReference>
<dbReference type="Gramene" id="ESR61438">
    <property type="protein sequence ID" value="ESR61438"/>
    <property type="gene ID" value="CICLE_v10017182mg"/>
</dbReference>
<sequence length="124" mass="13591">MNPISSDIDSQCAAHPTPYKFQKLFSIFDSLIKLSNNLPPQQQSRSQESALPSNSSLDPLVNACVASSNCRLPLLVPSTQQQTLIQFAAPASSSIHYLKKEKISKDINQSDNIHSHVGMELKGK</sequence>
<evidence type="ECO:0000313" key="2">
    <source>
        <dbReference type="Proteomes" id="UP000030687"/>
    </source>
</evidence>
<organism evidence="1 2">
    <name type="scientific">Citrus clementina</name>
    <name type="common">Clementine</name>
    <name type="synonym">Citrus deliciosa x Citrus sinensis</name>
    <dbReference type="NCBI Taxonomy" id="85681"/>
    <lineage>
        <taxon>Eukaryota</taxon>
        <taxon>Viridiplantae</taxon>
        <taxon>Streptophyta</taxon>
        <taxon>Embryophyta</taxon>
        <taxon>Tracheophyta</taxon>
        <taxon>Spermatophyta</taxon>
        <taxon>Magnoliopsida</taxon>
        <taxon>eudicotyledons</taxon>
        <taxon>Gunneridae</taxon>
        <taxon>Pentapetalae</taxon>
        <taxon>rosids</taxon>
        <taxon>malvids</taxon>
        <taxon>Sapindales</taxon>
        <taxon>Rutaceae</taxon>
        <taxon>Aurantioideae</taxon>
        <taxon>Citrus</taxon>
    </lineage>
</organism>
<dbReference type="InParanoid" id="V4TLT5"/>
<accession>V4TLT5</accession>
<reference evidence="1 2" key="1">
    <citation type="submission" date="2013-10" db="EMBL/GenBank/DDBJ databases">
        <authorList>
            <consortium name="International Citrus Genome Consortium"/>
            <person name="Jenkins J."/>
            <person name="Schmutz J."/>
            <person name="Prochnik S."/>
            <person name="Rokhsar D."/>
            <person name="Gmitter F."/>
            <person name="Ollitrault P."/>
            <person name="Machado M."/>
            <person name="Talon M."/>
            <person name="Wincker P."/>
            <person name="Jaillon O."/>
            <person name="Morgante M."/>
        </authorList>
    </citation>
    <scope>NUCLEOTIDE SEQUENCE</scope>
    <source>
        <strain evidence="2">cv. Clemenules</strain>
    </source>
</reference>
<gene>
    <name evidence="1" type="ORF">CICLE_v10017182mg</name>
</gene>
<evidence type="ECO:0000313" key="1">
    <source>
        <dbReference type="EMBL" id="ESR61438.1"/>
    </source>
</evidence>